<evidence type="ECO:0000313" key="2">
    <source>
        <dbReference type="Proteomes" id="UP001234202"/>
    </source>
</evidence>
<name>A0ACC2X4G3_9TREE</name>
<protein>
    <submittedName>
        <fullName evidence="1">Uncharacterized protein</fullName>
    </submittedName>
</protein>
<organism evidence="1 2">
    <name type="scientific">Naganishia onofrii</name>
    <dbReference type="NCBI Taxonomy" id="1851511"/>
    <lineage>
        <taxon>Eukaryota</taxon>
        <taxon>Fungi</taxon>
        <taxon>Dikarya</taxon>
        <taxon>Basidiomycota</taxon>
        <taxon>Agaricomycotina</taxon>
        <taxon>Tremellomycetes</taxon>
        <taxon>Filobasidiales</taxon>
        <taxon>Filobasidiaceae</taxon>
        <taxon>Naganishia</taxon>
    </lineage>
</organism>
<dbReference type="Proteomes" id="UP001234202">
    <property type="component" value="Unassembled WGS sequence"/>
</dbReference>
<accession>A0ACC2X4G3</accession>
<proteinExistence type="predicted"/>
<gene>
    <name evidence="1" type="ORF">QFC24_006123</name>
</gene>
<sequence length="697" mass="78519">MNDTHEKANSASSSSPAASTFDPSANETATVIPPDPDNQLHTPHPPKTLPNGAKIDAEHPLWDDLCPEDSYVDGVYWADLSRAHRGRWAIRQANEEAKRELIHIGGMFKKDPLSPVRSYFSRYVLGGFGLFTEGYTLFSIGNLTPLFKQVWPQCWSTYQVCDENWIAAQTYLQILGIIIGQIGVGFEGDWIGRKAGLVQDALIMFLGLVMLTAMWGTSLNGWVICYGWSLFIYGFGVGGEYPMTSSTAMEYKAKGGSAAINQRDDKLHRGRNVVLAFLMQGWGQMFNQVVLIVLLLIFHGGGNPPYGKKSAQWTFRVQFGIMAAMTLWLVYYRYYRMHYSSAALKKSKKNARVNQSGYDVQSLKLVFSHFGGRIIATAGTWFANDFAFYGNKLFQSTFIKVLYPDSKGVMTGWLWNLVNIGVALVGYYMAALLIDHKLYGRQRMQCVGFFFNFLLFLLPAVMYNYLREPAHIHGFQAIYFLSGFFQQFGPNCTTFLIAAEVFPISVRATAHGFSAACGKLGALAPAVLYNYIDDRTKFWVVCWFGLFGEWPSCRGYVPAIVSKVLTGPIFVPFPTGLILSAVFLADTTGLDLREQERYWSYVRQGRAHEYCGIAVHPRHLSMWEKVVLKRHLAYDPDLDRMMKLSELRQEYLAHVHSEPEDAIEQEEAEMVMSSKASAYFANETKQTGGDLKHGKEQ</sequence>
<keyword evidence="2" id="KW-1185">Reference proteome</keyword>
<evidence type="ECO:0000313" key="1">
    <source>
        <dbReference type="EMBL" id="KAJ9118475.1"/>
    </source>
</evidence>
<reference evidence="1" key="1">
    <citation type="submission" date="2023-04" db="EMBL/GenBank/DDBJ databases">
        <title>Draft Genome sequencing of Naganishia species isolated from polar environments using Oxford Nanopore Technology.</title>
        <authorList>
            <person name="Leo P."/>
            <person name="Venkateswaran K."/>
        </authorList>
    </citation>
    <scope>NUCLEOTIDE SEQUENCE</scope>
    <source>
        <strain evidence="1">DBVPG 5303</strain>
    </source>
</reference>
<dbReference type="EMBL" id="JASBWV010000028">
    <property type="protein sequence ID" value="KAJ9118475.1"/>
    <property type="molecule type" value="Genomic_DNA"/>
</dbReference>
<comment type="caution">
    <text evidence="1">The sequence shown here is derived from an EMBL/GenBank/DDBJ whole genome shotgun (WGS) entry which is preliminary data.</text>
</comment>